<dbReference type="SUPFAM" id="SSF53649">
    <property type="entry name" value="Alkaline phosphatase-like"/>
    <property type="match status" value="1"/>
</dbReference>
<keyword evidence="6" id="KW-0325">Glycoprotein</keyword>
<reference evidence="9 10" key="1">
    <citation type="submission" date="2020-11" db="EMBL/GenBank/DDBJ databases">
        <authorList>
            <person name="Wallbank WR R."/>
            <person name="Pardo Diaz C."/>
            <person name="Kozak K."/>
            <person name="Martin S."/>
            <person name="Jiggins C."/>
            <person name="Moest M."/>
            <person name="Warren A I."/>
            <person name="Generalovic N T."/>
            <person name="Byers J.R.P. K."/>
            <person name="Montejo-Kovacevich G."/>
            <person name="Yen C E."/>
        </authorList>
    </citation>
    <scope>NUCLEOTIDE SEQUENCE [LARGE SCALE GENOMIC DNA]</scope>
</reference>
<dbReference type="OrthoDB" id="103349at2759"/>
<evidence type="ECO:0000256" key="1">
    <source>
        <dbReference type="ARBA" id="ARBA00001913"/>
    </source>
</evidence>
<evidence type="ECO:0000256" key="3">
    <source>
        <dbReference type="ARBA" id="ARBA00022723"/>
    </source>
</evidence>
<dbReference type="FunCoup" id="A0A7R8YPY8">
    <property type="interactions" value="76"/>
</dbReference>
<dbReference type="Pfam" id="PF00884">
    <property type="entry name" value="Sulfatase"/>
    <property type="match status" value="1"/>
</dbReference>
<keyword evidence="5" id="KW-0106">Calcium</keyword>
<dbReference type="PROSITE" id="PS00149">
    <property type="entry name" value="SULFATASE_2"/>
    <property type="match status" value="1"/>
</dbReference>
<dbReference type="CDD" id="cd16029">
    <property type="entry name" value="4-S"/>
    <property type="match status" value="1"/>
</dbReference>
<dbReference type="GO" id="GO:0046872">
    <property type="term" value="F:metal ion binding"/>
    <property type="evidence" value="ECO:0007669"/>
    <property type="project" value="UniProtKB-KW"/>
</dbReference>
<dbReference type="InterPro" id="IPR000917">
    <property type="entry name" value="Sulfatase_N"/>
</dbReference>
<evidence type="ECO:0000313" key="10">
    <source>
        <dbReference type="Proteomes" id="UP000594454"/>
    </source>
</evidence>
<dbReference type="Gene3D" id="3.40.720.10">
    <property type="entry name" value="Alkaline Phosphatase, subunit A"/>
    <property type="match status" value="1"/>
</dbReference>
<evidence type="ECO:0000256" key="2">
    <source>
        <dbReference type="ARBA" id="ARBA00008779"/>
    </source>
</evidence>
<keyword evidence="4" id="KW-0378">Hydrolase</keyword>
<keyword evidence="10" id="KW-1185">Reference proteome</keyword>
<name>A0A7R8YPY8_HERIL</name>
<dbReference type="AlphaFoldDB" id="A0A7R8YPY8"/>
<dbReference type="Gene3D" id="3.30.1120.10">
    <property type="match status" value="1"/>
</dbReference>
<dbReference type="GO" id="GO:0008484">
    <property type="term" value="F:sulfuric ester hydrolase activity"/>
    <property type="evidence" value="ECO:0007669"/>
    <property type="project" value="InterPro"/>
</dbReference>
<dbReference type="Proteomes" id="UP000594454">
    <property type="component" value="Chromosome 2"/>
</dbReference>
<feature type="signal peptide" evidence="7">
    <location>
        <begin position="1"/>
        <end position="24"/>
    </location>
</feature>
<dbReference type="InterPro" id="IPR047115">
    <property type="entry name" value="ARSB"/>
</dbReference>
<keyword evidence="3" id="KW-0479">Metal-binding</keyword>
<feature type="chain" id="PRO_5030992288" description="Sulfatase N-terminal domain-containing protein" evidence="7">
    <location>
        <begin position="25"/>
        <end position="582"/>
    </location>
</feature>
<evidence type="ECO:0000313" key="9">
    <source>
        <dbReference type="EMBL" id="CAD7081123.1"/>
    </source>
</evidence>
<comment type="similarity">
    <text evidence="2">Belongs to the sulfatase family.</text>
</comment>
<dbReference type="PANTHER" id="PTHR10342">
    <property type="entry name" value="ARYLSULFATASE"/>
    <property type="match status" value="1"/>
</dbReference>
<accession>A0A7R8YPY8</accession>
<evidence type="ECO:0000259" key="8">
    <source>
        <dbReference type="Pfam" id="PF00884"/>
    </source>
</evidence>
<dbReference type="InterPro" id="IPR017850">
    <property type="entry name" value="Alkaline_phosphatase_core_sf"/>
</dbReference>
<comment type="cofactor">
    <cofactor evidence="1">
        <name>Ca(2+)</name>
        <dbReference type="ChEBI" id="CHEBI:29108"/>
    </cofactor>
</comment>
<keyword evidence="7" id="KW-0732">Signal</keyword>
<feature type="domain" description="Sulfatase N-terminal" evidence="8">
    <location>
        <begin position="35"/>
        <end position="362"/>
    </location>
</feature>
<evidence type="ECO:0000256" key="7">
    <source>
        <dbReference type="SAM" id="SignalP"/>
    </source>
</evidence>
<protein>
    <recommendedName>
        <fullName evidence="8">Sulfatase N-terminal domain-containing protein</fullName>
    </recommendedName>
</protein>
<sequence length="582" mass="66573">MISSSKYLLIQILFYCTIYPFATGYGGTKQFNPRPNIIVIMADDMGFNDVSFHGSDQILTPNIDALGYNGIILNKHYTPAMCTPSRSALLTGKYPMNIGMQHYVIPNDEPWGLPLKETIMPEILKKGGYSTYLVGKWHQGFHKRAFTPTMRGFDYHFGYYGGYIDYYQHYLEMIGKPYAKGYDMRRNFQPIANETSGRYATDLFTDEAVDLIYQHDQSQPMFLCFAHLAPHTGNENDPLQAPPETIAKFQHIKDPLRRTYAAMIDKLDESIGRIIEALYDTQMLHNSIVLFYSDNGAPSQGLHSNSGSNYPFRGQKDSPWEGGLRTPAAIWSPYLMSQHNTVANTLIHVTDWLPTLAAAAGINIPIEIQLDGKNIWDQLQRGYPSPRWNIVHNIDEIFGYSSYSTLKWKLVNGSRIEDYNGWLGSKTNESDPRAEDYVNLILNSTVNEVMSKLNAEIYMKLLTKDQILALRKSAIVDCPTRNLTDAECNPSKSPCLFDIENDPCERYNLADRFPQDLERLKSDVEYFRLHTEKPVRVPADPACDPRYYNLTWTWWQDLTDNAASPSVHVKNRFKNSYARKML</sequence>
<dbReference type="PANTHER" id="PTHR10342:SF264">
    <property type="entry name" value="MIP05773P-RELATED"/>
    <property type="match status" value="1"/>
</dbReference>
<dbReference type="PROSITE" id="PS00523">
    <property type="entry name" value="SULFATASE_1"/>
    <property type="match status" value="1"/>
</dbReference>
<evidence type="ECO:0000256" key="4">
    <source>
        <dbReference type="ARBA" id="ARBA00022801"/>
    </source>
</evidence>
<organism evidence="9 10">
    <name type="scientific">Hermetia illucens</name>
    <name type="common">Black soldier fly</name>
    <dbReference type="NCBI Taxonomy" id="343691"/>
    <lineage>
        <taxon>Eukaryota</taxon>
        <taxon>Metazoa</taxon>
        <taxon>Ecdysozoa</taxon>
        <taxon>Arthropoda</taxon>
        <taxon>Hexapoda</taxon>
        <taxon>Insecta</taxon>
        <taxon>Pterygota</taxon>
        <taxon>Neoptera</taxon>
        <taxon>Endopterygota</taxon>
        <taxon>Diptera</taxon>
        <taxon>Brachycera</taxon>
        <taxon>Stratiomyomorpha</taxon>
        <taxon>Stratiomyidae</taxon>
        <taxon>Hermetiinae</taxon>
        <taxon>Hermetia</taxon>
    </lineage>
</organism>
<evidence type="ECO:0000256" key="5">
    <source>
        <dbReference type="ARBA" id="ARBA00022837"/>
    </source>
</evidence>
<dbReference type="InParanoid" id="A0A7R8YPY8"/>
<dbReference type="EMBL" id="LR899010">
    <property type="protein sequence ID" value="CAD7081123.1"/>
    <property type="molecule type" value="Genomic_DNA"/>
</dbReference>
<dbReference type="InterPro" id="IPR024607">
    <property type="entry name" value="Sulfatase_CS"/>
</dbReference>
<proteinExistence type="inferred from homology"/>
<gene>
    <name evidence="9" type="ORF">HERILL_LOCUS4246</name>
</gene>
<evidence type="ECO:0000256" key="6">
    <source>
        <dbReference type="ARBA" id="ARBA00023180"/>
    </source>
</evidence>